<protein>
    <recommendedName>
        <fullName evidence="3">Right handed beta helix domain-containing protein</fullName>
    </recommendedName>
</protein>
<dbReference type="SUPFAM" id="SSF51126">
    <property type="entry name" value="Pectin lyase-like"/>
    <property type="match status" value="1"/>
</dbReference>
<reference evidence="2" key="1">
    <citation type="submission" date="2017-05" db="UniProtKB">
        <authorList>
            <consortium name="EnsemblMetazoa"/>
        </authorList>
    </citation>
    <scope>IDENTIFICATION</scope>
</reference>
<feature type="signal peptide" evidence="1">
    <location>
        <begin position="1"/>
        <end position="20"/>
    </location>
</feature>
<evidence type="ECO:0000256" key="1">
    <source>
        <dbReference type="SAM" id="SignalP"/>
    </source>
</evidence>
<evidence type="ECO:0000313" key="2">
    <source>
        <dbReference type="EnsemblMetazoa" id="Aqu2.1.44702_001"/>
    </source>
</evidence>
<proteinExistence type="predicted"/>
<dbReference type="InParanoid" id="A0A1X7VWJ2"/>
<accession>A0A1X7VWJ2</accession>
<dbReference type="EnsemblMetazoa" id="Aqu2.1.44702_001">
    <property type="protein sequence ID" value="Aqu2.1.44702_001"/>
    <property type="gene ID" value="Aqu2.1.44702"/>
</dbReference>
<sequence>MSLLLVVALLFFSSSCSVSSHQYYVSDDCSSVTHTPCNPLSVYAEDISQYNNIIFYFIGTSDINTDVNLTAVRNVTLHGLDQSCLVSSRSHRRSIHIHNSNHVVFSNMSVYNVGVMARSSNNITITNSLFIGTTALKKTPFSIELNNVFDIK</sequence>
<organism evidence="2">
    <name type="scientific">Amphimedon queenslandica</name>
    <name type="common">Sponge</name>
    <dbReference type="NCBI Taxonomy" id="400682"/>
    <lineage>
        <taxon>Eukaryota</taxon>
        <taxon>Metazoa</taxon>
        <taxon>Porifera</taxon>
        <taxon>Demospongiae</taxon>
        <taxon>Heteroscleromorpha</taxon>
        <taxon>Haplosclerida</taxon>
        <taxon>Niphatidae</taxon>
        <taxon>Amphimedon</taxon>
    </lineage>
</organism>
<evidence type="ECO:0008006" key="3">
    <source>
        <dbReference type="Google" id="ProtNLM"/>
    </source>
</evidence>
<dbReference type="AlphaFoldDB" id="A0A1X7VWJ2"/>
<name>A0A1X7VWJ2_AMPQE</name>
<feature type="chain" id="PRO_5013163514" description="Right handed beta helix domain-containing protein" evidence="1">
    <location>
        <begin position="21"/>
        <end position="152"/>
    </location>
</feature>
<dbReference type="InterPro" id="IPR011050">
    <property type="entry name" value="Pectin_lyase_fold/virulence"/>
</dbReference>
<keyword evidence="1" id="KW-0732">Signal</keyword>